<organism evidence="1 2">
    <name type="scientific">Adiantum capillus-veneris</name>
    <name type="common">Maidenhair fern</name>
    <dbReference type="NCBI Taxonomy" id="13818"/>
    <lineage>
        <taxon>Eukaryota</taxon>
        <taxon>Viridiplantae</taxon>
        <taxon>Streptophyta</taxon>
        <taxon>Embryophyta</taxon>
        <taxon>Tracheophyta</taxon>
        <taxon>Polypodiopsida</taxon>
        <taxon>Polypodiidae</taxon>
        <taxon>Polypodiales</taxon>
        <taxon>Pteridineae</taxon>
        <taxon>Pteridaceae</taxon>
        <taxon>Vittarioideae</taxon>
        <taxon>Adiantum</taxon>
    </lineage>
</organism>
<reference evidence="1" key="1">
    <citation type="submission" date="2021-01" db="EMBL/GenBank/DDBJ databases">
        <title>Adiantum capillus-veneris genome.</title>
        <authorList>
            <person name="Fang Y."/>
            <person name="Liao Q."/>
        </authorList>
    </citation>
    <scope>NUCLEOTIDE SEQUENCE</scope>
    <source>
        <strain evidence="1">H3</strain>
        <tissue evidence="1">Leaf</tissue>
    </source>
</reference>
<gene>
    <name evidence="1" type="ORF">GOP47_0018483</name>
</gene>
<dbReference type="Proteomes" id="UP000886520">
    <property type="component" value="Chromosome 18"/>
</dbReference>
<dbReference type="EMBL" id="JABFUD020000018">
    <property type="protein sequence ID" value="KAI5065859.1"/>
    <property type="molecule type" value="Genomic_DNA"/>
</dbReference>
<proteinExistence type="predicted"/>
<comment type="caution">
    <text evidence="1">The sequence shown here is derived from an EMBL/GenBank/DDBJ whole genome shotgun (WGS) entry which is preliminary data.</text>
</comment>
<dbReference type="AlphaFoldDB" id="A0A9D4Z8T8"/>
<sequence length="67" mass="7016">MSFVDTMTDMDGLSVEDLAVIQSFLDILRPEADACELELGTALATQGSGQTDALGVHVTCDGVLSQI</sequence>
<accession>A0A9D4Z8T8</accession>
<protein>
    <submittedName>
        <fullName evidence="1">Uncharacterized protein</fullName>
    </submittedName>
</protein>
<evidence type="ECO:0000313" key="2">
    <source>
        <dbReference type="Proteomes" id="UP000886520"/>
    </source>
</evidence>
<name>A0A9D4Z8T8_ADICA</name>
<keyword evidence="2" id="KW-1185">Reference proteome</keyword>
<evidence type="ECO:0000313" key="1">
    <source>
        <dbReference type="EMBL" id="KAI5065859.1"/>
    </source>
</evidence>